<protein>
    <recommendedName>
        <fullName evidence="3">Lipoprotein</fullName>
    </recommendedName>
</protein>
<evidence type="ECO:0000313" key="2">
    <source>
        <dbReference type="Proteomes" id="UP001475781"/>
    </source>
</evidence>
<sequence>MDNERANEFAVRECASQMIFSVFFRAYKPVIAILIAASMPGCASYYSHFAMFPAENSSGESRQVRLSWQSAEYPGWWFARNEATSVKVETQCSDRVWRVRDGDDADAGSCSTGIRACGESGMDLVARTGKPATESTRCMAIKAEDPGARIPDVGGKLELLVSCTPAVVTEGSGDESRNLDYIRASSVPYTVYVRKAPRGAMHARPPEFDEMACDAE</sequence>
<proteinExistence type="predicted"/>
<evidence type="ECO:0000313" key="1">
    <source>
        <dbReference type="EMBL" id="WZF88865.1"/>
    </source>
</evidence>
<accession>A0ABZ2W2Q9</accession>
<dbReference type="RefSeq" id="WP_227539388.1">
    <property type="nucleotide sequence ID" value="NZ_CP101118.1"/>
</dbReference>
<dbReference type="Proteomes" id="UP001475781">
    <property type="component" value="Chromosome"/>
</dbReference>
<evidence type="ECO:0008006" key="3">
    <source>
        <dbReference type="Google" id="ProtNLM"/>
    </source>
</evidence>
<gene>
    <name evidence="1" type="ORF">NLK58_01200</name>
</gene>
<name>A0ABZ2W2Q9_9GAMM</name>
<dbReference type="EMBL" id="CP101118">
    <property type="protein sequence ID" value="WZF88865.1"/>
    <property type="molecule type" value="Genomic_DNA"/>
</dbReference>
<reference evidence="1 2" key="1">
    <citation type="submission" date="2022-07" db="EMBL/GenBank/DDBJ databases">
        <title>A copper resistant bacterium isolated from sediment samples of deep sea hydrothermal areas.</title>
        <authorList>
            <person name="Zeng X."/>
        </authorList>
    </citation>
    <scope>NUCLEOTIDE SEQUENCE [LARGE SCALE GENOMIC DNA]</scope>
    <source>
        <strain evidence="2">CuT 6</strain>
    </source>
</reference>
<organism evidence="1 2">
    <name type="scientific">Marinobacter metalliresistant</name>
    <dbReference type="NCBI Taxonomy" id="2961995"/>
    <lineage>
        <taxon>Bacteria</taxon>
        <taxon>Pseudomonadati</taxon>
        <taxon>Pseudomonadota</taxon>
        <taxon>Gammaproteobacteria</taxon>
        <taxon>Pseudomonadales</taxon>
        <taxon>Marinobacteraceae</taxon>
        <taxon>Marinobacter</taxon>
    </lineage>
</organism>
<keyword evidence="2" id="KW-1185">Reference proteome</keyword>